<dbReference type="GO" id="GO:0020037">
    <property type="term" value="F:heme binding"/>
    <property type="evidence" value="ECO:0007669"/>
    <property type="project" value="InterPro"/>
</dbReference>
<reference evidence="2 3" key="1">
    <citation type="submission" date="2017-04" db="EMBL/GenBank/DDBJ databases">
        <authorList>
            <person name="Afonso C.L."/>
            <person name="Miller P.J."/>
            <person name="Scott M.A."/>
            <person name="Spackman E."/>
            <person name="Goraichik I."/>
            <person name="Dimitrov K.M."/>
            <person name="Suarez D.L."/>
            <person name="Swayne D.E."/>
        </authorList>
    </citation>
    <scope>NUCLEOTIDE SEQUENCE [LARGE SCALE GENOMIC DNA]</scope>
    <source>
        <strain evidence="2 3">USBA 355</strain>
    </source>
</reference>
<keyword evidence="3" id="KW-1185">Reference proteome</keyword>
<dbReference type="Proteomes" id="UP000192917">
    <property type="component" value="Unassembled WGS sequence"/>
</dbReference>
<keyword evidence="2" id="KW-0560">Oxidoreductase</keyword>
<evidence type="ECO:0000313" key="3">
    <source>
        <dbReference type="Proteomes" id="UP000192917"/>
    </source>
</evidence>
<dbReference type="AlphaFoldDB" id="A0A1Y6B8W9"/>
<gene>
    <name evidence="2" type="ORF">SAMN05428998_10297</name>
</gene>
<dbReference type="InterPro" id="IPR019791">
    <property type="entry name" value="Haem_peroxidase_animal"/>
</dbReference>
<dbReference type="RefSeq" id="WP_085121178.1">
    <property type="nucleotide sequence ID" value="NZ_FWZX01000002.1"/>
</dbReference>
<feature type="region of interest" description="Disordered" evidence="1">
    <location>
        <begin position="1"/>
        <end position="22"/>
    </location>
</feature>
<evidence type="ECO:0000313" key="2">
    <source>
        <dbReference type="EMBL" id="SME97674.1"/>
    </source>
</evidence>
<dbReference type="SUPFAM" id="SSF48113">
    <property type="entry name" value="Heme-dependent peroxidases"/>
    <property type="match status" value="1"/>
</dbReference>
<name>A0A1Y6B8W9_9PROT</name>
<evidence type="ECO:0000256" key="1">
    <source>
        <dbReference type="SAM" id="MobiDB-lite"/>
    </source>
</evidence>
<dbReference type="InterPro" id="IPR037120">
    <property type="entry name" value="Haem_peroxidase_sf_animal"/>
</dbReference>
<dbReference type="STRING" id="560819.SAMN05428998_10297"/>
<dbReference type="GO" id="GO:0006979">
    <property type="term" value="P:response to oxidative stress"/>
    <property type="evidence" value="ECO:0007669"/>
    <property type="project" value="InterPro"/>
</dbReference>
<protein>
    <submittedName>
        <fullName evidence="2">Animal haem peroxidase</fullName>
    </submittedName>
</protein>
<dbReference type="GO" id="GO:0004601">
    <property type="term" value="F:peroxidase activity"/>
    <property type="evidence" value="ECO:0007669"/>
    <property type="project" value="UniProtKB-KW"/>
</dbReference>
<accession>A0A1Y6B8W9</accession>
<dbReference type="Gene3D" id="1.10.640.10">
    <property type="entry name" value="Haem peroxidase domain superfamily, animal type"/>
    <property type="match status" value="1"/>
</dbReference>
<feature type="compositionally biased region" description="Basic and acidic residues" evidence="1">
    <location>
        <begin position="13"/>
        <end position="22"/>
    </location>
</feature>
<sequence length="592" mass="65441">MHCPFSGPQLTEPKARAQDRGDALAHRLGHHLGRSNAFGPAADDELFDGYPTDRKVVRLGEEPDTADEAPEAAAPDESVGTLDRLFRRMTLGSRQDYEDQHCGYKAEDNPNLPAGYTYFAQLVAHDLVAHVAPIAHSDQQEVRAARNFRTQRLFLETIYGAGPLVTPAPFAAPPDSWSYVRKRLRLGRVGKAETGPDKAKWGERPLEPGFPARDIPRASCPFVEEVARPGLTDTLLADSRNDDSLILSQMTALFHEFHNIVLDATAGPLTTRSSNLEHYEHFIRTRKIVAYVFRRIVVQDLLKRLLDTGVYSGLETALSDLSRGRHHHPLFSVSPDEQRIPVEFSHAVYRFAHRLVRPNYVVNGIQRRPGTIYQLLERSSARSPSLLPLGTDWLVDWKHFFEIDPAVKPNLGRRINPQFGGGAMAGDTTLVVGDTRTGHGVMHRDLMRSVGCGMRTVDSLIARLPPSDKARSDLLGFPKIRKRAIKEWLLATPFHGFERGEAEAIAENPPLYFFTLFEAAMDKCGERLGILGSTIVAGVMLSALRVMQPVVEGDPEVAAAADSVFAGAVPGTLPELIAFIAGDRARRGEPPF</sequence>
<organism evidence="2 3">
    <name type="scientific">Tistlia consotensis USBA 355</name>
    <dbReference type="NCBI Taxonomy" id="560819"/>
    <lineage>
        <taxon>Bacteria</taxon>
        <taxon>Pseudomonadati</taxon>
        <taxon>Pseudomonadota</taxon>
        <taxon>Alphaproteobacteria</taxon>
        <taxon>Rhodospirillales</taxon>
        <taxon>Rhodovibrionaceae</taxon>
        <taxon>Tistlia</taxon>
    </lineage>
</organism>
<dbReference type="InterPro" id="IPR010255">
    <property type="entry name" value="Haem_peroxidase_sf"/>
</dbReference>
<proteinExistence type="predicted"/>
<dbReference type="EMBL" id="FWZX01000002">
    <property type="protein sequence ID" value="SME97674.1"/>
    <property type="molecule type" value="Genomic_DNA"/>
</dbReference>
<keyword evidence="2" id="KW-0575">Peroxidase</keyword>
<dbReference type="Pfam" id="PF03098">
    <property type="entry name" value="An_peroxidase"/>
    <property type="match status" value="1"/>
</dbReference>